<proteinExistence type="predicted"/>
<evidence type="ECO:0000256" key="3">
    <source>
        <dbReference type="ARBA" id="ARBA00023136"/>
    </source>
</evidence>
<feature type="transmembrane region" description="Helical" evidence="4">
    <location>
        <begin position="93"/>
        <end position="116"/>
    </location>
</feature>
<feature type="transmembrane region" description="Helical" evidence="4">
    <location>
        <begin position="128"/>
        <end position="151"/>
    </location>
</feature>
<evidence type="ECO:0000313" key="5">
    <source>
        <dbReference type="EMBL" id="HGU31365.1"/>
    </source>
</evidence>
<dbReference type="GO" id="GO:0022857">
    <property type="term" value="F:transmembrane transporter activity"/>
    <property type="evidence" value="ECO:0007669"/>
    <property type="project" value="InterPro"/>
</dbReference>
<dbReference type="InterPro" id="IPR050327">
    <property type="entry name" value="Proton-linked_MCT"/>
</dbReference>
<dbReference type="InterPro" id="IPR011701">
    <property type="entry name" value="MFS"/>
</dbReference>
<dbReference type="Gene3D" id="1.20.1250.20">
    <property type="entry name" value="MFS general substrate transporter like domains"/>
    <property type="match status" value="2"/>
</dbReference>
<gene>
    <name evidence="5" type="ORF">ENS29_00745</name>
</gene>
<feature type="transmembrane region" description="Helical" evidence="4">
    <location>
        <begin position="357"/>
        <end position="377"/>
    </location>
</feature>
<evidence type="ECO:0000256" key="4">
    <source>
        <dbReference type="SAM" id="Phobius"/>
    </source>
</evidence>
<evidence type="ECO:0000256" key="2">
    <source>
        <dbReference type="ARBA" id="ARBA00022989"/>
    </source>
</evidence>
<dbReference type="PANTHER" id="PTHR11360">
    <property type="entry name" value="MONOCARBOXYLATE TRANSPORTER"/>
    <property type="match status" value="1"/>
</dbReference>
<evidence type="ECO:0000256" key="1">
    <source>
        <dbReference type="ARBA" id="ARBA00022692"/>
    </source>
</evidence>
<feature type="transmembrane region" description="Helical" evidence="4">
    <location>
        <begin position="295"/>
        <end position="315"/>
    </location>
</feature>
<keyword evidence="2 4" id="KW-1133">Transmembrane helix</keyword>
<feature type="transmembrane region" description="Helical" evidence="4">
    <location>
        <begin position="327"/>
        <end position="351"/>
    </location>
</feature>
<feature type="transmembrane region" description="Helical" evidence="4">
    <location>
        <begin position="201"/>
        <end position="224"/>
    </location>
</feature>
<dbReference type="Pfam" id="PF07690">
    <property type="entry name" value="MFS_1"/>
    <property type="match status" value="1"/>
</dbReference>
<feature type="transmembrane region" description="Helical" evidence="4">
    <location>
        <begin position="69"/>
        <end position="87"/>
    </location>
</feature>
<dbReference type="EMBL" id="DSUH01000017">
    <property type="protein sequence ID" value="HGU31365.1"/>
    <property type="molecule type" value="Genomic_DNA"/>
</dbReference>
<organism evidence="5">
    <name type="scientific">Desulfatirhabdium butyrativorans</name>
    <dbReference type="NCBI Taxonomy" id="340467"/>
    <lineage>
        <taxon>Bacteria</taxon>
        <taxon>Pseudomonadati</taxon>
        <taxon>Thermodesulfobacteriota</taxon>
        <taxon>Desulfobacteria</taxon>
        <taxon>Desulfobacterales</taxon>
        <taxon>Desulfatirhabdiaceae</taxon>
        <taxon>Desulfatirhabdium</taxon>
    </lineage>
</organism>
<name>A0A7C4MNR0_9BACT</name>
<reference evidence="5" key="1">
    <citation type="journal article" date="2020" name="mSystems">
        <title>Genome- and Community-Level Interaction Insights into Carbon Utilization and Element Cycling Functions of Hydrothermarchaeota in Hydrothermal Sediment.</title>
        <authorList>
            <person name="Zhou Z."/>
            <person name="Liu Y."/>
            <person name="Xu W."/>
            <person name="Pan J."/>
            <person name="Luo Z.H."/>
            <person name="Li M."/>
        </authorList>
    </citation>
    <scope>NUCLEOTIDE SEQUENCE [LARGE SCALE GENOMIC DNA]</scope>
    <source>
        <strain evidence="5">SpSt-477</strain>
    </source>
</reference>
<feature type="transmembrane region" description="Helical" evidence="4">
    <location>
        <begin position="41"/>
        <end position="62"/>
    </location>
</feature>
<dbReference type="SUPFAM" id="SSF103473">
    <property type="entry name" value="MFS general substrate transporter"/>
    <property type="match status" value="1"/>
</dbReference>
<feature type="transmembrane region" description="Helical" evidence="4">
    <location>
        <begin position="157"/>
        <end position="180"/>
    </location>
</feature>
<sequence length="387" mass="40343">MRYLVLVCAVLMQMCLGATYSWSVYVQPIKELTGLLQGPVQLPFTVFYFVFPAVMISAGNWLERFGPRVCAVTGGCLFGVGWLVAGFGKVHFAFTVIGIGVIAGVGVGLAYIVPIATGIRWFPNNKGLVTGVAVAGFGGGAALVSQIGGYLMQKVGFSPFSVLHVFGAAFGGIVSIAGMGMRNPEGYPKTVSASSLSYRDILGHPCFQVLYAAMFTGLCAGFAINANLKELGKAVSFQTGVVAVSIFAAANAAGRIGWGACMDRMRTSLTLRANLLFQALTLFLSPVLLQSASGLLVVAGVCGFNYGGVLVLYAASTARIWGAQAVGRVYGALFSANIPAALAPLLAGMLYDRTGSFLPSMVLLAVLLCAAFALTTARSALLDDHHS</sequence>
<keyword evidence="1 4" id="KW-0812">Transmembrane</keyword>
<keyword evidence="3 4" id="KW-0472">Membrane</keyword>
<accession>A0A7C4MNR0</accession>
<protein>
    <submittedName>
        <fullName evidence="5">MFS transporter</fullName>
    </submittedName>
</protein>
<feature type="transmembrane region" description="Helical" evidence="4">
    <location>
        <begin position="236"/>
        <end position="257"/>
    </location>
</feature>
<dbReference type="AlphaFoldDB" id="A0A7C4MNR0"/>
<comment type="caution">
    <text evidence="5">The sequence shown here is derived from an EMBL/GenBank/DDBJ whole genome shotgun (WGS) entry which is preliminary data.</text>
</comment>
<feature type="transmembrane region" description="Helical" evidence="4">
    <location>
        <begin position="269"/>
        <end position="289"/>
    </location>
</feature>
<dbReference type="InterPro" id="IPR036259">
    <property type="entry name" value="MFS_trans_sf"/>
</dbReference>